<gene>
    <name evidence="2" type="ORF">COT77_00760</name>
</gene>
<dbReference type="PANTHER" id="PTHR30399">
    <property type="entry name" value="UNCHARACTERIZED PROTEIN YGJP"/>
    <property type="match status" value="1"/>
</dbReference>
<dbReference type="Proteomes" id="UP000228596">
    <property type="component" value="Unassembled WGS sequence"/>
</dbReference>
<accession>A0A2M6WXS1</accession>
<evidence type="ECO:0000259" key="1">
    <source>
        <dbReference type="Pfam" id="PF01863"/>
    </source>
</evidence>
<feature type="domain" description="YgjP-like metallopeptidase" evidence="1">
    <location>
        <begin position="14"/>
        <end position="212"/>
    </location>
</feature>
<evidence type="ECO:0000313" key="3">
    <source>
        <dbReference type="Proteomes" id="UP000228596"/>
    </source>
</evidence>
<reference evidence="3" key="1">
    <citation type="submission" date="2017-09" db="EMBL/GenBank/DDBJ databases">
        <title>Depth-based differentiation of microbial function through sediment-hosted aquifers and enrichment of novel symbionts in the deep terrestrial subsurface.</title>
        <authorList>
            <person name="Probst A.J."/>
            <person name="Ladd B."/>
            <person name="Jarett J.K."/>
            <person name="Geller-Mcgrath D.E."/>
            <person name="Sieber C.M.K."/>
            <person name="Emerson J.B."/>
            <person name="Anantharaman K."/>
            <person name="Thomas B.C."/>
            <person name="Malmstrom R."/>
            <person name="Stieglmeier M."/>
            <person name="Klingl A."/>
            <person name="Woyke T."/>
            <person name="Ryan C.M."/>
            <person name="Banfield J.F."/>
        </authorList>
    </citation>
    <scope>NUCLEOTIDE SEQUENCE [LARGE SCALE GENOMIC DNA]</scope>
</reference>
<dbReference type="Gene3D" id="3.30.2010.10">
    <property type="entry name" value="Metalloproteases ('zincins'), catalytic domain"/>
    <property type="match status" value="1"/>
</dbReference>
<dbReference type="InterPro" id="IPR053136">
    <property type="entry name" value="UTP_pyrophosphatase-like"/>
</dbReference>
<protein>
    <recommendedName>
        <fullName evidence="1">YgjP-like metallopeptidase domain-containing protein</fullName>
    </recommendedName>
</protein>
<dbReference type="CDD" id="cd07344">
    <property type="entry name" value="M48_yhfN_like"/>
    <property type="match status" value="1"/>
</dbReference>
<name>A0A2M6WXS1_9BACT</name>
<proteinExistence type="predicted"/>
<dbReference type="PANTHER" id="PTHR30399:SF1">
    <property type="entry name" value="UTP PYROPHOSPHATASE"/>
    <property type="match status" value="1"/>
</dbReference>
<dbReference type="AlphaFoldDB" id="A0A2M6WXS1"/>
<evidence type="ECO:0000313" key="2">
    <source>
        <dbReference type="EMBL" id="PIT97547.1"/>
    </source>
</evidence>
<sequence length="215" mass="25642">MESNYKVRISKKCRRMQIRIDQAGSVEVVVPNRLAIPSVQRFVNSKQDWIQRALEKTRVRKPVYKLAPDGYVRLLGEDKRIVFTLSAQRRFEIYESDLFLSRRLFPTESEFNLLLKQFAQQYLNERVGFWGKKMGLRVNKVTLRNQRSRWGSCSRQGNISLNIKLIHFASDVIDYVIVHELCHLQHMNHSKSFWRKVEQYLPNFRELKKVIRESI</sequence>
<dbReference type="InterPro" id="IPR002725">
    <property type="entry name" value="YgjP-like_metallopeptidase"/>
</dbReference>
<organism evidence="2 3">
    <name type="scientific">Candidatus Berkelbacteria bacterium CG10_big_fil_rev_8_21_14_0_10_41_12</name>
    <dbReference type="NCBI Taxonomy" id="1974513"/>
    <lineage>
        <taxon>Bacteria</taxon>
        <taxon>Candidatus Berkelbacteria</taxon>
    </lineage>
</organism>
<dbReference type="Pfam" id="PF01863">
    <property type="entry name" value="YgjP-like"/>
    <property type="match status" value="1"/>
</dbReference>
<comment type="caution">
    <text evidence="2">The sequence shown here is derived from an EMBL/GenBank/DDBJ whole genome shotgun (WGS) entry which is preliminary data.</text>
</comment>
<dbReference type="EMBL" id="PEZV01000005">
    <property type="protein sequence ID" value="PIT97547.1"/>
    <property type="molecule type" value="Genomic_DNA"/>
</dbReference>